<feature type="non-terminal residue" evidence="5">
    <location>
        <position position="1"/>
    </location>
</feature>
<accession>A0A0F9BJK1</accession>
<keyword evidence="2" id="KW-0238">DNA-binding</keyword>
<dbReference type="Pfam" id="PF00847">
    <property type="entry name" value="AP2"/>
    <property type="match status" value="1"/>
</dbReference>
<keyword evidence="1" id="KW-0805">Transcription regulation</keyword>
<gene>
    <name evidence="5" type="ORF">LCGC14_2719750</name>
</gene>
<dbReference type="SUPFAM" id="SSF54171">
    <property type="entry name" value="DNA-binding domain"/>
    <property type="match status" value="1"/>
</dbReference>
<dbReference type="PANTHER" id="PTHR32467:SF90">
    <property type="entry name" value="AP2-LIKE ETHYLENE-RESPONSIVE TRANSCRIPTION FACTOR AIL1"/>
    <property type="match status" value="1"/>
</dbReference>
<dbReference type="GO" id="GO:0003677">
    <property type="term" value="F:DNA binding"/>
    <property type="evidence" value="ECO:0007669"/>
    <property type="project" value="UniProtKB-KW"/>
</dbReference>
<dbReference type="Gene3D" id="3.30.730.10">
    <property type="entry name" value="AP2/ERF domain"/>
    <property type="match status" value="1"/>
</dbReference>
<evidence type="ECO:0000259" key="4">
    <source>
        <dbReference type="PROSITE" id="PS51032"/>
    </source>
</evidence>
<sequence length="277" mass="32416">NVLTFLDEERKASKLLNLDIMKIDTLNSMPYYDYTFEKELEFNKLGNIFGKSTYTGKTLNKKKGKLYGYSILSCCNKDIRDSFIGLGIYPDKTKLDCIDVFKYVPNYLIRHFVRGDFDGDGCINKTMTKSNKYNYCLSIAGGSRFLSMLKNIIIENTNVSNTKTSHIKGCDVIRWSGREQVSLIYDWMYKDATIYLERKKDLFSKFYKNYKARNGSSLYRGVTWHNDNQKWLSNISHNKKRINLGYYKEEIEAAEAYDRAVIKYNKPRYKCNFGSIQ</sequence>
<organism evidence="5">
    <name type="scientific">marine sediment metagenome</name>
    <dbReference type="NCBI Taxonomy" id="412755"/>
    <lineage>
        <taxon>unclassified sequences</taxon>
        <taxon>metagenomes</taxon>
        <taxon>ecological metagenomes</taxon>
    </lineage>
</organism>
<dbReference type="EMBL" id="LAZR01048951">
    <property type="protein sequence ID" value="KKK90764.1"/>
    <property type="molecule type" value="Genomic_DNA"/>
</dbReference>
<evidence type="ECO:0000313" key="5">
    <source>
        <dbReference type="EMBL" id="KKK90764.1"/>
    </source>
</evidence>
<proteinExistence type="predicted"/>
<comment type="caution">
    <text evidence="5">The sequence shown here is derived from an EMBL/GenBank/DDBJ whole genome shotgun (WGS) entry which is preliminary data.</text>
</comment>
<evidence type="ECO:0000256" key="3">
    <source>
        <dbReference type="ARBA" id="ARBA00023163"/>
    </source>
</evidence>
<protein>
    <recommendedName>
        <fullName evidence="4">AP2/ERF domain-containing protein</fullName>
    </recommendedName>
</protein>
<dbReference type="SMART" id="SM00380">
    <property type="entry name" value="AP2"/>
    <property type="match status" value="1"/>
</dbReference>
<dbReference type="InterPro" id="IPR036955">
    <property type="entry name" value="AP2/ERF_dom_sf"/>
</dbReference>
<reference evidence="5" key="1">
    <citation type="journal article" date="2015" name="Nature">
        <title>Complex archaea that bridge the gap between prokaryotes and eukaryotes.</title>
        <authorList>
            <person name="Spang A."/>
            <person name="Saw J.H."/>
            <person name="Jorgensen S.L."/>
            <person name="Zaremba-Niedzwiedzka K."/>
            <person name="Martijn J."/>
            <person name="Lind A.E."/>
            <person name="van Eijk R."/>
            <person name="Schleper C."/>
            <person name="Guy L."/>
            <person name="Ettema T.J."/>
        </authorList>
    </citation>
    <scope>NUCLEOTIDE SEQUENCE</scope>
</reference>
<feature type="domain" description="AP2/ERF" evidence="4">
    <location>
        <begin position="218"/>
        <end position="274"/>
    </location>
</feature>
<dbReference type="PANTHER" id="PTHR32467">
    <property type="entry name" value="AP2-LIKE ETHYLENE-RESPONSIVE TRANSCRIPTION FACTOR"/>
    <property type="match status" value="1"/>
</dbReference>
<dbReference type="InterPro" id="IPR016177">
    <property type="entry name" value="DNA-bd_dom_sf"/>
</dbReference>
<name>A0A0F9BJK1_9ZZZZ</name>
<evidence type="ECO:0000256" key="2">
    <source>
        <dbReference type="ARBA" id="ARBA00023125"/>
    </source>
</evidence>
<evidence type="ECO:0000256" key="1">
    <source>
        <dbReference type="ARBA" id="ARBA00023015"/>
    </source>
</evidence>
<keyword evidence="3" id="KW-0804">Transcription</keyword>
<dbReference type="GO" id="GO:0003700">
    <property type="term" value="F:DNA-binding transcription factor activity"/>
    <property type="evidence" value="ECO:0007669"/>
    <property type="project" value="InterPro"/>
</dbReference>
<dbReference type="InterPro" id="IPR001471">
    <property type="entry name" value="AP2/ERF_dom"/>
</dbReference>
<dbReference type="PROSITE" id="PS51032">
    <property type="entry name" value="AP2_ERF"/>
    <property type="match status" value="1"/>
</dbReference>
<dbReference type="AlphaFoldDB" id="A0A0F9BJK1"/>